<dbReference type="EMBL" id="QGMY01000003">
    <property type="protein sequence ID" value="PWR73242.1"/>
    <property type="molecule type" value="Genomic_DNA"/>
</dbReference>
<keyword evidence="2" id="KW-0813">Transport</keyword>
<dbReference type="PRINTS" id="PR00163">
    <property type="entry name" value="RUBREDOXIN"/>
</dbReference>
<dbReference type="GO" id="GO:0043448">
    <property type="term" value="P:alkane catabolic process"/>
    <property type="evidence" value="ECO:0007669"/>
    <property type="project" value="TreeGrafter"/>
</dbReference>
<sequence length="50" mass="5513">MKSMRCTICGHIYNPDTGDGEIQAGVDFADVPDTWKCPICMADKSMFITV</sequence>
<evidence type="ECO:0000256" key="3">
    <source>
        <dbReference type="ARBA" id="ARBA00022723"/>
    </source>
</evidence>
<evidence type="ECO:0000313" key="9">
    <source>
        <dbReference type="Proteomes" id="UP000245657"/>
    </source>
</evidence>
<dbReference type="InterPro" id="IPR024934">
    <property type="entry name" value="Rubredoxin-like_dom"/>
</dbReference>
<dbReference type="AlphaFoldDB" id="A0A2V2MZ68"/>
<evidence type="ECO:0000256" key="6">
    <source>
        <dbReference type="RuleBase" id="RU003820"/>
    </source>
</evidence>
<proteinExistence type="inferred from homology"/>
<reference evidence="8 9" key="1">
    <citation type="submission" date="2018-05" db="EMBL/GenBank/DDBJ databases">
        <title>Draft genome of Methanospirillum lacunae Ki8-1.</title>
        <authorList>
            <person name="Dueholm M.S."/>
            <person name="Nielsen P.H."/>
            <person name="Bakmann L.F."/>
            <person name="Otzen D.E."/>
        </authorList>
    </citation>
    <scope>NUCLEOTIDE SEQUENCE [LARGE SCALE GENOMIC DNA]</scope>
    <source>
        <strain evidence="8 9">Ki8-1</strain>
    </source>
</reference>
<evidence type="ECO:0000256" key="1">
    <source>
        <dbReference type="ARBA" id="ARBA00002360"/>
    </source>
</evidence>
<dbReference type="GO" id="GO:0009055">
    <property type="term" value="F:electron transfer activity"/>
    <property type="evidence" value="ECO:0007669"/>
    <property type="project" value="TreeGrafter"/>
</dbReference>
<dbReference type="CDD" id="cd00730">
    <property type="entry name" value="rubredoxin"/>
    <property type="match status" value="1"/>
</dbReference>
<comment type="similarity">
    <text evidence="6">Belongs to the rubredoxin family.</text>
</comment>
<dbReference type="Gene3D" id="2.20.28.10">
    <property type="match status" value="1"/>
</dbReference>
<dbReference type="PANTHER" id="PTHR47627:SF1">
    <property type="entry name" value="RUBREDOXIN-1-RELATED"/>
    <property type="match status" value="1"/>
</dbReference>
<dbReference type="SUPFAM" id="SSF57802">
    <property type="entry name" value="Rubredoxin-like"/>
    <property type="match status" value="1"/>
</dbReference>
<keyword evidence="9" id="KW-1185">Reference proteome</keyword>
<evidence type="ECO:0000256" key="5">
    <source>
        <dbReference type="ARBA" id="ARBA00023004"/>
    </source>
</evidence>
<comment type="function">
    <text evidence="1">Rubredoxin is a small nonheme, iron protein lacking acid-labile sulfide. Its single Fe, chelated to 4 Cys, functions as an electron acceptor and may also stabilize the conformation of the molecule.</text>
</comment>
<evidence type="ECO:0000256" key="2">
    <source>
        <dbReference type="ARBA" id="ARBA00022448"/>
    </source>
</evidence>
<comment type="cofactor">
    <cofactor evidence="6">
        <name>Fe(3+)</name>
        <dbReference type="ChEBI" id="CHEBI:29034"/>
    </cofactor>
</comment>
<keyword evidence="4 6" id="KW-0249">Electron transport</keyword>
<gene>
    <name evidence="8" type="ORF">DK846_05310</name>
</gene>
<dbReference type="PROSITE" id="PS50903">
    <property type="entry name" value="RUBREDOXIN_LIKE"/>
    <property type="match status" value="1"/>
</dbReference>
<keyword evidence="3 6" id="KW-0479">Metal-binding</keyword>
<evidence type="ECO:0000256" key="4">
    <source>
        <dbReference type="ARBA" id="ARBA00022982"/>
    </source>
</evidence>
<keyword evidence="5 6" id="KW-0408">Iron</keyword>
<evidence type="ECO:0000259" key="7">
    <source>
        <dbReference type="PROSITE" id="PS50903"/>
    </source>
</evidence>
<dbReference type="Proteomes" id="UP000245657">
    <property type="component" value="Unassembled WGS sequence"/>
</dbReference>
<dbReference type="Pfam" id="PF00301">
    <property type="entry name" value="Rubredoxin"/>
    <property type="match status" value="1"/>
</dbReference>
<organism evidence="8 9">
    <name type="scientific">Methanospirillum lacunae</name>
    <dbReference type="NCBI Taxonomy" id="668570"/>
    <lineage>
        <taxon>Archaea</taxon>
        <taxon>Methanobacteriati</taxon>
        <taxon>Methanobacteriota</taxon>
        <taxon>Stenosarchaea group</taxon>
        <taxon>Methanomicrobia</taxon>
        <taxon>Methanomicrobiales</taxon>
        <taxon>Methanospirillaceae</taxon>
        <taxon>Methanospirillum</taxon>
    </lineage>
</organism>
<name>A0A2V2MZ68_9EURY</name>
<dbReference type="RefSeq" id="WP_109967896.1">
    <property type="nucleotide sequence ID" value="NZ_QGMY01000003.1"/>
</dbReference>
<dbReference type="PANTHER" id="PTHR47627">
    <property type="entry name" value="RUBREDOXIN"/>
    <property type="match status" value="1"/>
</dbReference>
<evidence type="ECO:0000313" key="8">
    <source>
        <dbReference type="EMBL" id="PWR73242.1"/>
    </source>
</evidence>
<accession>A0A2V2MZ68</accession>
<dbReference type="InterPro" id="IPR024935">
    <property type="entry name" value="Rubredoxin_dom"/>
</dbReference>
<feature type="domain" description="Rubredoxin-like" evidence="7">
    <location>
        <begin position="1"/>
        <end position="50"/>
    </location>
</feature>
<dbReference type="OrthoDB" id="371635at2157"/>
<dbReference type="GO" id="GO:0005506">
    <property type="term" value="F:iron ion binding"/>
    <property type="evidence" value="ECO:0007669"/>
    <property type="project" value="UniProtKB-UniRule"/>
</dbReference>
<protein>
    <recommendedName>
        <fullName evidence="6">Rubredoxin</fullName>
    </recommendedName>
</protein>
<dbReference type="InterPro" id="IPR050526">
    <property type="entry name" value="Rubredoxin_ET"/>
</dbReference>
<comment type="caution">
    <text evidence="8">The sequence shown here is derived from an EMBL/GenBank/DDBJ whole genome shotgun (WGS) entry which is preliminary data.</text>
</comment>